<gene>
    <name evidence="1" type="ORF">GMARGA_LOCUS41307</name>
</gene>
<evidence type="ECO:0000313" key="1">
    <source>
        <dbReference type="EMBL" id="CAG8852486.1"/>
    </source>
</evidence>
<reference evidence="1 2" key="1">
    <citation type="submission" date="2021-06" db="EMBL/GenBank/DDBJ databases">
        <authorList>
            <person name="Kallberg Y."/>
            <person name="Tangrot J."/>
            <person name="Rosling A."/>
        </authorList>
    </citation>
    <scope>NUCLEOTIDE SEQUENCE [LARGE SCALE GENOMIC DNA]</scope>
    <source>
        <strain evidence="1 2">120-4 pot B 10/14</strain>
    </source>
</reference>
<comment type="caution">
    <text evidence="1">The sequence shown here is derived from an EMBL/GenBank/DDBJ whole genome shotgun (WGS) entry which is preliminary data.</text>
</comment>
<sequence>DEREHNLLSVSMIYNITFENLDPYAITPDQTEQIASSMSKQERIQETIVIHTRPDVPQKYRIGDMVVNRRLRLTLR</sequence>
<dbReference type="Gene3D" id="1.10.10.10">
    <property type="entry name" value="Winged helix-like DNA-binding domain superfamily/Winged helix DNA-binding domain"/>
    <property type="match status" value="1"/>
</dbReference>
<dbReference type="InterPro" id="IPR036388">
    <property type="entry name" value="WH-like_DNA-bd_sf"/>
</dbReference>
<accession>A0ABN7XCA4</accession>
<feature type="non-terminal residue" evidence="1">
    <location>
        <position position="1"/>
    </location>
</feature>
<feature type="non-terminal residue" evidence="1">
    <location>
        <position position="76"/>
    </location>
</feature>
<keyword evidence="2" id="KW-1185">Reference proteome</keyword>
<proteinExistence type="predicted"/>
<evidence type="ECO:0000313" key="2">
    <source>
        <dbReference type="Proteomes" id="UP000789901"/>
    </source>
</evidence>
<protein>
    <submittedName>
        <fullName evidence="1">413_t:CDS:1</fullName>
    </submittedName>
</protein>
<dbReference type="EMBL" id="CAJVQB010112468">
    <property type="protein sequence ID" value="CAG8852486.1"/>
    <property type="molecule type" value="Genomic_DNA"/>
</dbReference>
<organism evidence="1 2">
    <name type="scientific">Gigaspora margarita</name>
    <dbReference type="NCBI Taxonomy" id="4874"/>
    <lineage>
        <taxon>Eukaryota</taxon>
        <taxon>Fungi</taxon>
        <taxon>Fungi incertae sedis</taxon>
        <taxon>Mucoromycota</taxon>
        <taxon>Glomeromycotina</taxon>
        <taxon>Glomeromycetes</taxon>
        <taxon>Diversisporales</taxon>
        <taxon>Gigasporaceae</taxon>
        <taxon>Gigaspora</taxon>
    </lineage>
</organism>
<dbReference type="Proteomes" id="UP000789901">
    <property type="component" value="Unassembled WGS sequence"/>
</dbReference>
<name>A0ABN7XCA4_GIGMA</name>